<reference evidence="3" key="1">
    <citation type="submission" date="2015-10" db="EMBL/GenBank/DDBJ databases">
        <authorList>
            <person name="Ju K.-S."/>
            <person name="Doroghazi J.R."/>
            <person name="Metcalf W.W."/>
        </authorList>
    </citation>
    <scope>NUCLEOTIDE SEQUENCE [LARGE SCALE GENOMIC DNA]</scope>
    <source>
        <strain evidence="3">NRRL 3151</strain>
    </source>
</reference>
<feature type="domain" description="Helix-turn-helix" evidence="1">
    <location>
        <begin position="15"/>
        <end position="62"/>
    </location>
</feature>
<dbReference type="AlphaFoldDB" id="A0A117MN76"/>
<proteinExistence type="predicted"/>
<evidence type="ECO:0000259" key="1">
    <source>
        <dbReference type="Pfam" id="PF12728"/>
    </source>
</evidence>
<protein>
    <recommendedName>
        <fullName evidence="1">Helix-turn-helix domain-containing protein</fullName>
    </recommendedName>
</protein>
<dbReference type="RefSeq" id="WP_062708380.1">
    <property type="nucleotide sequence ID" value="NZ_LLZG01000361.1"/>
</dbReference>
<dbReference type="Proteomes" id="UP000053923">
    <property type="component" value="Unassembled WGS sequence"/>
</dbReference>
<organism evidence="2 3">
    <name type="scientific">Streptomyces regalis</name>
    <dbReference type="NCBI Taxonomy" id="68262"/>
    <lineage>
        <taxon>Bacteria</taxon>
        <taxon>Bacillati</taxon>
        <taxon>Actinomycetota</taxon>
        <taxon>Actinomycetes</taxon>
        <taxon>Kitasatosporales</taxon>
        <taxon>Streptomycetaceae</taxon>
        <taxon>Streptomyces</taxon>
    </lineage>
</organism>
<name>A0A117MN76_9ACTN</name>
<dbReference type="GO" id="GO:0003677">
    <property type="term" value="F:DNA binding"/>
    <property type="evidence" value="ECO:0007669"/>
    <property type="project" value="InterPro"/>
</dbReference>
<dbReference type="EMBL" id="LLZG01000361">
    <property type="protein sequence ID" value="KUL26605.1"/>
    <property type="molecule type" value="Genomic_DNA"/>
</dbReference>
<evidence type="ECO:0000313" key="2">
    <source>
        <dbReference type="EMBL" id="KUL26605.1"/>
    </source>
</evidence>
<accession>A0A117MN76</accession>
<keyword evidence="3" id="KW-1185">Reference proteome</keyword>
<gene>
    <name evidence="2" type="ORF">ADL12_32115</name>
</gene>
<dbReference type="SUPFAM" id="SSF46955">
    <property type="entry name" value="Putative DNA-binding domain"/>
    <property type="match status" value="1"/>
</dbReference>
<evidence type="ECO:0000313" key="3">
    <source>
        <dbReference type="Proteomes" id="UP000053923"/>
    </source>
</evidence>
<comment type="caution">
    <text evidence="2">The sequence shown here is derived from an EMBL/GenBank/DDBJ whole genome shotgun (WGS) entry which is preliminary data.</text>
</comment>
<sequence>MTHSNTTARRPLAKPQEIAEYCGVPLATVYQWSSRGGGPKLIKVGRHLRARWDDVEEWLDSQTIAA</sequence>
<dbReference type="Pfam" id="PF12728">
    <property type="entry name" value="HTH_17"/>
    <property type="match status" value="1"/>
</dbReference>
<dbReference type="InterPro" id="IPR009061">
    <property type="entry name" value="DNA-bd_dom_put_sf"/>
</dbReference>
<dbReference type="InterPro" id="IPR010093">
    <property type="entry name" value="SinI_DNA-bd"/>
</dbReference>
<dbReference type="InterPro" id="IPR041657">
    <property type="entry name" value="HTH_17"/>
</dbReference>
<dbReference type="NCBIfam" id="TIGR01764">
    <property type="entry name" value="excise"/>
    <property type="match status" value="1"/>
</dbReference>